<evidence type="ECO:0000259" key="1">
    <source>
        <dbReference type="Pfam" id="PF01872"/>
    </source>
</evidence>
<dbReference type="InterPro" id="IPR002734">
    <property type="entry name" value="RibDG_C"/>
</dbReference>
<dbReference type="SUPFAM" id="SSF53597">
    <property type="entry name" value="Dihydrofolate reductase-like"/>
    <property type="match status" value="1"/>
</dbReference>
<evidence type="ECO:0000313" key="2">
    <source>
        <dbReference type="EMBL" id="HIX65751.1"/>
    </source>
</evidence>
<dbReference type="PANTHER" id="PTHR38011:SF11">
    <property type="entry name" value="2,5-DIAMINO-6-RIBOSYLAMINO-4(3H)-PYRIMIDINONE 5'-PHOSPHATE REDUCTASE"/>
    <property type="match status" value="1"/>
</dbReference>
<name>A0A9D1WRJ1_9FIRM</name>
<comment type="caution">
    <text evidence="2">The sequence shown here is derived from an EMBL/GenBank/DDBJ whole genome shotgun (WGS) entry which is preliminary data.</text>
</comment>
<dbReference type="GO" id="GO:0009231">
    <property type="term" value="P:riboflavin biosynthetic process"/>
    <property type="evidence" value="ECO:0007669"/>
    <property type="project" value="InterPro"/>
</dbReference>
<gene>
    <name evidence="2" type="ORF">H9736_05820</name>
</gene>
<organism evidence="2 3">
    <name type="scientific">Candidatus Anaerotruncus excrementipullorum</name>
    <dbReference type="NCBI Taxonomy" id="2838465"/>
    <lineage>
        <taxon>Bacteria</taxon>
        <taxon>Bacillati</taxon>
        <taxon>Bacillota</taxon>
        <taxon>Clostridia</taxon>
        <taxon>Eubacteriales</taxon>
        <taxon>Oscillospiraceae</taxon>
        <taxon>Anaerotruncus</taxon>
    </lineage>
</organism>
<dbReference type="Pfam" id="PF01872">
    <property type="entry name" value="RibD_C"/>
    <property type="match status" value="1"/>
</dbReference>
<protein>
    <submittedName>
        <fullName evidence="2">Dihydrofolate reductase family protein</fullName>
    </submittedName>
</protein>
<dbReference type="AlphaFoldDB" id="A0A9D1WRJ1"/>
<sequence length="177" mass="19122">MRQVVLYIAMSLDGYIADTEGGVGWLDRLEGGQAGYAALLKETDTVVMGWNTYHQITTQLSPGAWPYEGLRCYVATHRPLADTPRARFTADPCGLVRRLKAQPGKQIWLCGGANLAGQLLEAGLCDRLRLSVAPVVLGGGIPLFGPSGALVALELLKVRRDRELVELEYRCPAAGTV</sequence>
<evidence type="ECO:0000313" key="3">
    <source>
        <dbReference type="Proteomes" id="UP000886800"/>
    </source>
</evidence>
<dbReference type="InterPro" id="IPR024072">
    <property type="entry name" value="DHFR-like_dom_sf"/>
</dbReference>
<proteinExistence type="predicted"/>
<accession>A0A9D1WRJ1</accession>
<dbReference type="InterPro" id="IPR050765">
    <property type="entry name" value="Riboflavin_Biosynth_HTPR"/>
</dbReference>
<dbReference type="EMBL" id="DXES01000125">
    <property type="protein sequence ID" value="HIX65751.1"/>
    <property type="molecule type" value="Genomic_DNA"/>
</dbReference>
<dbReference type="Proteomes" id="UP000886800">
    <property type="component" value="Unassembled WGS sequence"/>
</dbReference>
<feature type="domain" description="Bacterial bifunctional deaminase-reductase C-terminal" evidence="1">
    <location>
        <begin position="3"/>
        <end position="162"/>
    </location>
</feature>
<dbReference type="Gene3D" id="3.40.430.10">
    <property type="entry name" value="Dihydrofolate Reductase, subunit A"/>
    <property type="match status" value="1"/>
</dbReference>
<reference evidence="2" key="1">
    <citation type="journal article" date="2021" name="PeerJ">
        <title>Extensive microbial diversity within the chicken gut microbiome revealed by metagenomics and culture.</title>
        <authorList>
            <person name="Gilroy R."/>
            <person name="Ravi A."/>
            <person name="Getino M."/>
            <person name="Pursley I."/>
            <person name="Horton D.L."/>
            <person name="Alikhan N.F."/>
            <person name="Baker D."/>
            <person name="Gharbi K."/>
            <person name="Hall N."/>
            <person name="Watson M."/>
            <person name="Adriaenssens E.M."/>
            <person name="Foster-Nyarko E."/>
            <person name="Jarju S."/>
            <person name="Secka A."/>
            <person name="Antonio M."/>
            <person name="Oren A."/>
            <person name="Chaudhuri R.R."/>
            <person name="La Ragione R."/>
            <person name="Hildebrand F."/>
            <person name="Pallen M.J."/>
        </authorList>
    </citation>
    <scope>NUCLEOTIDE SEQUENCE</scope>
    <source>
        <strain evidence="2">CHK188-5543</strain>
    </source>
</reference>
<reference evidence="2" key="2">
    <citation type="submission" date="2021-04" db="EMBL/GenBank/DDBJ databases">
        <authorList>
            <person name="Gilroy R."/>
        </authorList>
    </citation>
    <scope>NUCLEOTIDE SEQUENCE</scope>
    <source>
        <strain evidence="2">CHK188-5543</strain>
    </source>
</reference>
<dbReference type="PANTHER" id="PTHR38011">
    <property type="entry name" value="DIHYDROFOLATE REDUCTASE FAMILY PROTEIN (AFU_ORTHOLOGUE AFUA_8G06820)"/>
    <property type="match status" value="1"/>
</dbReference>
<dbReference type="GO" id="GO:0008703">
    <property type="term" value="F:5-amino-6-(5-phosphoribosylamino)uracil reductase activity"/>
    <property type="evidence" value="ECO:0007669"/>
    <property type="project" value="InterPro"/>
</dbReference>